<feature type="region of interest" description="Disordered" evidence="1">
    <location>
        <begin position="1"/>
        <end position="24"/>
    </location>
</feature>
<evidence type="ECO:0000313" key="2">
    <source>
        <dbReference type="EMBL" id="KAF2433807.1"/>
    </source>
</evidence>
<evidence type="ECO:0000256" key="1">
    <source>
        <dbReference type="SAM" id="MobiDB-lite"/>
    </source>
</evidence>
<keyword evidence="3" id="KW-1185">Reference proteome</keyword>
<comment type="caution">
    <text evidence="2">The sequence shown here is derived from an EMBL/GenBank/DDBJ whole genome shotgun (WGS) entry which is preliminary data.</text>
</comment>
<dbReference type="EMBL" id="MU007019">
    <property type="protein sequence ID" value="KAF2433807.1"/>
    <property type="molecule type" value="Genomic_DNA"/>
</dbReference>
<evidence type="ECO:0000313" key="3">
    <source>
        <dbReference type="Proteomes" id="UP000800235"/>
    </source>
</evidence>
<dbReference type="OrthoDB" id="5314997at2759"/>
<accession>A0A9P4U2C2</accession>
<name>A0A9P4U2C2_9PEZI</name>
<dbReference type="AlphaFoldDB" id="A0A9P4U2C2"/>
<protein>
    <submittedName>
        <fullName evidence="2">Uncharacterized protein</fullName>
    </submittedName>
</protein>
<dbReference type="PANTHER" id="PTHR42085:SF7">
    <property type="entry name" value="F-BOX DOMAIN-CONTAINING PROTEIN"/>
    <property type="match status" value="1"/>
</dbReference>
<dbReference type="Proteomes" id="UP000800235">
    <property type="component" value="Unassembled WGS sequence"/>
</dbReference>
<dbReference type="InterPro" id="IPR038883">
    <property type="entry name" value="AN11006-like"/>
</dbReference>
<gene>
    <name evidence="2" type="ORF">EJ08DRAFT_731375</name>
</gene>
<sequence>MAGLQKDMANSATPSSNIKSTETDPKKTFPFLRLARELRDMIYTEALVDQNGVIEATQPIILLRVNRQIYHESREILVKLIKYRVVELSFDDNQRIPQHMIFFLGTCPHLKITTTIAANFRMLIRQAEFKTLVLVLYRPSYLAVNNLIGHSNPDTRAMNAFSDLQELRVSESARIEFPIQPWSTMDDAVDFNYNLAIAHEEHEELDETYEDMRKIRVISAHGLQMIMGYGEPSLMYADFDYEYCRDYLCETSSLAFLQKYPSRSGS</sequence>
<feature type="compositionally biased region" description="Polar residues" evidence="1">
    <location>
        <begin position="8"/>
        <end position="20"/>
    </location>
</feature>
<proteinExistence type="predicted"/>
<reference evidence="2" key="1">
    <citation type="journal article" date="2020" name="Stud. Mycol.">
        <title>101 Dothideomycetes genomes: a test case for predicting lifestyles and emergence of pathogens.</title>
        <authorList>
            <person name="Haridas S."/>
            <person name="Albert R."/>
            <person name="Binder M."/>
            <person name="Bloem J."/>
            <person name="Labutti K."/>
            <person name="Salamov A."/>
            <person name="Andreopoulos B."/>
            <person name="Baker S."/>
            <person name="Barry K."/>
            <person name="Bills G."/>
            <person name="Bluhm B."/>
            <person name="Cannon C."/>
            <person name="Castanera R."/>
            <person name="Culley D."/>
            <person name="Daum C."/>
            <person name="Ezra D."/>
            <person name="Gonzalez J."/>
            <person name="Henrissat B."/>
            <person name="Kuo A."/>
            <person name="Liang C."/>
            <person name="Lipzen A."/>
            <person name="Lutzoni F."/>
            <person name="Magnuson J."/>
            <person name="Mondo S."/>
            <person name="Nolan M."/>
            <person name="Ohm R."/>
            <person name="Pangilinan J."/>
            <person name="Park H.-J."/>
            <person name="Ramirez L."/>
            <person name="Alfaro M."/>
            <person name="Sun H."/>
            <person name="Tritt A."/>
            <person name="Yoshinaga Y."/>
            <person name="Zwiers L.-H."/>
            <person name="Turgeon B."/>
            <person name="Goodwin S."/>
            <person name="Spatafora J."/>
            <person name="Crous P."/>
            <person name="Grigoriev I."/>
        </authorList>
    </citation>
    <scope>NUCLEOTIDE SEQUENCE</scope>
    <source>
        <strain evidence="2">CBS 130266</strain>
    </source>
</reference>
<organism evidence="2 3">
    <name type="scientific">Tothia fuscella</name>
    <dbReference type="NCBI Taxonomy" id="1048955"/>
    <lineage>
        <taxon>Eukaryota</taxon>
        <taxon>Fungi</taxon>
        <taxon>Dikarya</taxon>
        <taxon>Ascomycota</taxon>
        <taxon>Pezizomycotina</taxon>
        <taxon>Dothideomycetes</taxon>
        <taxon>Pleosporomycetidae</taxon>
        <taxon>Venturiales</taxon>
        <taxon>Cylindrosympodiaceae</taxon>
        <taxon>Tothia</taxon>
    </lineage>
</organism>
<dbReference type="PANTHER" id="PTHR42085">
    <property type="entry name" value="F-BOX DOMAIN-CONTAINING PROTEIN"/>
    <property type="match status" value="1"/>
</dbReference>